<dbReference type="Proteomes" id="UP000237105">
    <property type="component" value="Unassembled WGS sequence"/>
</dbReference>
<feature type="transmembrane region" description="Helical" evidence="1">
    <location>
        <begin position="65"/>
        <end position="83"/>
    </location>
</feature>
<dbReference type="AlphaFoldDB" id="A0A2P5D9Y2"/>
<reference evidence="3" key="1">
    <citation type="submission" date="2016-06" db="EMBL/GenBank/DDBJ databases">
        <title>Parallel loss of symbiosis genes in relatives of nitrogen-fixing non-legume Parasponia.</title>
        <authorList>
            <person name="Van Velzen R."/>
            <person name="Holmer R."/>
            <person name="Bu F."/>
            <person name="Rutten L."/>
            <person name="Van Zeijl A."/>
            <person name="Liu W."/>
            <person name="Santuari L."/>
            <person name="Cao Q."/>
            <person name="Sharma T."/>
            <person name="Shen D."/>
            <person name="Roswanjaya Y."/>
            <person name="Wardhani T."/>
            <person name="Kalhor M.S."/>
            <person name="Jansen J."/>
            <person name="Van den Hoogen J."/>
            <person name="Gungor B."/>
            <person name="Hartog M."/>
            <person name="Hontelez J."/>
            <person name="Verver J."/>
            <person name="Yang W.-C."/>
            <person name="Schijlen E."/>
            <person name="Repin R."/>
            <person name="Schilthuizen M."/>
            <person name="Schranz E."/>
            <person name="Heidstra R."/>
            <person name="Miyata K."/>
            <person name="Fedorova E."/>
            <person name="Kohlen W."/>
            <person name="Bisseling T."/>
            <person name="Smit S."/>
            <person name="Geurts R."/>
        </authorList>
    </citation>
    <scope>NUCLEOTIDE SEQUENCE [LARGE SCALE GENOMIC DNA]</scope>
    <source>
        <strain evidence="3">cv. WU1-14</strain>
    </source>
</reference>
<proteinExistence type="predicted"/>
<comment type="caution">
    <text evidence="2">The sequence shown here is derived from an EMBL/GenBank/DDBJ whole genome shotgun (WGS) entry which is preliminary data.</text>
</comment>
<keyword evidence="1" id="KW-0472">Membrane</keyword>
<protein>
    <recommendedName>
        <fullName evidence="4">Transmembrane protein</fullName>
    </recommendedName>
</protein>
<keyword evidence="1" id="KW-1133">Transmembrane helix</keyword>
<gene>
    <name evidence="2" type="ORF">PanWU01x14_082800</name>
</gene>
<keyword evidence="3" id="KW-1185">Reference proteome</keyword>
<evidence type="ECO:0000313" key="2">
    <source>
        <dbReference type="EMBL" id="PON70105.1"/>
    </source>
</evidence>
<evidence type="ECO:0008006" key="4">
    <source>
        <dbReference type="Google" id="ProtNLM"/>
    </source>
</evidence>
<keyword evidence="1" id="KW-0812">Transmembrane</keyword>
<evidence type="ECO:0000256" key="1">
    <source>
        <dbReference type="SAM" id="Phobius"/>
    </source>
</evidence>
<sequence length="84" mass="9674">MELRYGKKSKSSELGRALAERKRREVSEFSKARKILGRNSDDKNEILGIKEVKNVGFDLLPHHPSIFTIIPISFFAHVIFVFMV</sequence>
<accession>A0A2P5D9Y2</accession>
<dbReference type="EMBL" id="JXTB01000052">
    <property type="protein sequence ID" value="PON70105.1"/>
    <property type="molecule type" value="Genomic_DNA"/>
</dbReference>
<evidence type="ECO:0000313" key="3">
    <source>
        <dbReference type="Proteomes" id="UP000237105"/>
    </source>
</evidence>
<organism evidence="2 3">
    <name type="scientific">Parasponia andersonii</name>
    <name type="common">Sponia andersonii</name>
    <dbReference type="NCBI Taxonomy" id="3476"/>
    <lineage>
        <taxon>Eukaryota</taxon>
        <taxon>Viridiplantae</taxon>
        <taxon>Streptophyta</taxon>
        <taxon>Embryophyta</taxon>
        <taxon>Tracheophyta</taxon>
        <taxon>Spermatophyta</taxon>
        <taxon>Magnoliopsida</taxon>
        <taxon>eudicotyledons</taxon>
        <taxon>Gunneridae</taxon>
        <taxon>Pentapetalae</taxon>
        <taxon>rosids</taxon>
        <taxon>fabids</taxon>
        <taxon>Rosales</taxon>
        <taxon>Cannabaceae</taxon>
        <taxon>Parasponia</taxon>
    </lineage>
</organism>
<name>A0A2P5D9Y2_PARAD</name>